<dbReference type="EC" id="1.16.1.9" evidence="3"/>
<evidence type="ECO:0000313" key="20">
    <source>
        <dbReference type="Proteomes" id="UP000241107"/>
    </source>
</evidence>
<dbReference type="CDD" id="cd06186">
    <property type="entry name" value="NOX_Duox_like_FAD_NADP"/>
    <property type="match status" value="1"/>
</dbReference>
<dbReference type="EMBL" id="PYFQ01000007">
    <property type="protein sequence ID" value="PSK37853.1"/>
    <property type="molecule type" value="Genomic_DNA"/>
</dbReference>
<dbReference type="InterPro" id="IPR013112">
    <property type="entry name" value="FAD-bd_8"/>
</dbReference>
<comment type="caution">
    <text evidence="19">The sequence shown here is derived from an EMBL/GenBank/DDBJ whole genome shotgun (WGS) entry which is preliminary data.</text>
</comment>
<feature type="transmembrane region" description="Helical" evidence="16">
    <location>
        <begin position="329"/>
        <end position="350"/>
    </location>
</feature>
<keyword evidence="20" id="KW-1185">Reference proteome</keyword>
<dbReference type="PANTHER" id="PTHR32361:SF9">
    <property type="entry name" value="FERRIC REDUCTASE TRANSMEMBRANE COMPONENT 3-RELATED"/>
    <property type="match status" value="1"/>
</dbReference>
<evidence type="ECO:0000259" key="18">
    <source>
        <dbReference type="PROSITE" id="PS51384"/>
    </source>
</evidence>
<dbReference type="GeneID" id="36566488"/>
<dbReference type="Pfam" id="PF01794">
    <property type="entry name" value="Ferric_reduct"/>
    <property type="match status" value="1"/>
</dbReference>
<keyword evidence="12" id="KW-0406">Ion transport</keyword>
<dbReference type="GO" id="GO:0052851">
    <property type="term" value="F:ferric-chelate reductase (NADPH) activity"/>
    <property type="evidence" value="ECO:0007669"/>
    <property type="project" value="UniProtKB-EC"/>
</dbReference>
<dbReference type="PROSITE" id="PS51384">
    <property type="entry name" value="FAD_FR"/>
    <property type="match status" value="1"/>
</dbReference>
<protein>
    <recommendedName>
        <fullName evidence="3">ferric-chelate reductase (NADPH)</fullName>
        <ecNumber evidence="3">1.16.1.9</ecNumber>
    </recommendedName>
</protein>
<feature type="transmembrane region" description="Helical" evidence="16">
    <location>
        <begin position="294"/>
        <end position="317"/>
    </location>
</feature>
<dbReference type="Pfam" id="PF08022">
    <property type="entry name" value="FAD_binding_8"/>
    <property type="match status" value="1"/>
</dbReference>
<comment type="catalytic activity">
    <reaction evidence="15">
        <text>2 a Fe(II)-siderophore + NADP(+) + H(+) = 2 a Fe(III)-siderophore + NADPH</text>
        <dbReference type="Rhea" id="RHEA:28795"/>
        <dbReference type="Rhea" id="RHEA-COMP:11342"/>
        <dbReference type="Rhea" id="RHEA-COMP:11344"/>
        <dbReference type="ChEBI" id="CHEBI:15378"/>
        <dbReference type="ChEBI" id="CHEBI:29033"/>
        <dbReference type="ChEBI" id="CHEBI:29034"/>
        <dbReference type="ChEBI" id="CHEBI:57783"/>
        <dbReference type="ChEBI" id="CHEBI:58349"/>
        <dbReference type="EC" id="1.16.1.9"/>
    </reaction>
</comment>
<dbReference type="PANTHER" id="PTHR32361">
    <property type="entry name" value="FERRIC/CUPRIC REDUCTASE TRANSMEMBRANE COMPONENT"/>
    <property type="match status" value="1"/>
</dbReference>
<keyword evidence="13 16" id="KW-0472">Membrane</keyword>
<dbReference type="VEuPathDB" id="FungiDB:C7M61_003099"/>
<keyword evidence="5" id="KW-1003">Cell membrane</keyword>
<evidence type="ECO:0000256" key="1">
    <source>
        <dbReference type="ARBA" id="ARBA00004651"/>
    </source>
</evidence>
<accession>A0A2P7YPI5</accession>
<dbReference type="RefSeq" id="XP_024713363.1">
    <property type="nucleotide sequence ID" value="XM_024858453.1"/>
</dbReference>
<evidence type="ECO:0000256" key="2">
    <source>
        <dbReference type="ARBA" id="ARBA00006278"/>
    </source>
</evidence>
<feature type="domain" description="FAD-binding FR-type" evidence="18">
    <location>
        <begin position="402"/>
        <end position="510"/>
    </location>
</feature>
<dbReference type="OrthoDB" id="4494341at2759"/>
<feature type="transmembrane region" description="Helical" evidence="16">
    <location>
        <begin position="357"/>
        <end position="376"/>
    </location>
</feature>
<keyword evidence="8" id="KW-0274">FAD</keyword>
<gene>
    <name evidence="19" type="ORF">C7M61_003099</name>
</gene>
<keyword evidence="6" id="KW-0285">Flavoprotein</keyword>
<evidence type="ECO:0000256" key="13">
    <source>
        <dbReference type="ARBA" id="ARBA00023136"/>
    </source>
</evidence>
<name>A0A2P7YPI5_9ASCO</name>
<evidence type="ECO:0000313" key="19">
    <source>
        <dbReference type="EMBL" id="PSK37853.1"/>
    </source>
</evidence>
<evidence type="ECO:0000256" key="11">
    <source>
        <dbReference type="ARBA" id="ARBA00023002"/>
    </source>
</evidence>
<reference evidence="19 20" key="1">
    <citation type="submission" date="2018-03" db="EMBL/GenBank/DDBJ databases">
        <title>Candida pseudohaemulonii genome assembly and annotation.</title>
        <authorList>
            <person name="Munoz J.F."/>
            <person name="Gade L.G."/>
            <person name="Chow N.A."/>
            <person name="Litvintseva A.P."/>
            <person name="Loparev V.N."/>
            <person name="Cuomo C.A."/>
        </authorList>
    </citation>
    <scope>NUCLEOTIDE SEQUENCE [LARGE SCALE GENOMIC DNA]</scope>
    <source>
        <strain evidence="19 20">B12108</strain>
    </source>
</reference>
<dbReference type="InterPro" id="IPR039261">
    <property type="entry name" value="FNR_nucleotide-bd"/>
</dbReference>
<keyword evidence="4" id="KW-0813">Transport</keyword>
<dbReference type="SFLD" id="SFLDS00052">
    <property type="entry name" value="Ferric_Reductase_Domain"/>
    <property type="match status" value="1"/>
</dbReference>
<dbReference type="GO" id="GO:0006826">
    <property type="term" value="P:iron ion transport"/>
    <property type="evidence" value="ECO:0007669"/>
    <property type="project" value="TreeGrafter"/>
</dbReference>
<dbReference type="Gene3D" id="3.40.50.80">
    <property type="entry name" value="Nucleotide-binding domain of ferredoxin-NADP reductase (FNR) module"/>
    <property type="match status" value="1"/>
</dbReference>
<evidence type="ECO:0000256" key="6">
    <source>
        <dbReference type="ARBA" id="ARBA00022630"/>
    </source>
</evidence>
<evidence type="ECO:0000256" key="3">
    <source>
        <dbReference type="ARBA" id="ARBA00012668"/>
    </source>
</evidence>
<dbReference type="GO" id="GO:0015677">
    <property type="term" value="P:copper ion import"/>
    <property type="evidence" value="ECO:0007669"/>
    <property type="project" value="TreeGrafter"/>
</dbReference>
<keyword evidence="10 16" id="KW-1133">Transmembrane helix</keyword>
<dbReference type="SFLD" id="SFLDG01168">
    <property type="entry name" value="Ferric_reductase_subgroup_(FRE"/>
    <property type="match status" value="1"/>
</dbReference>
<dbReference type="GO" id="GO:0006879">
    <property type="term" value="P:intracellular iron ion homeostasis"/>
    <property type="evidence" value="ECO:0007669"/>
    <property type="project" value="TreeGrafter"/>
</dbReference>
<sequence>MKTPAILLCINLVAALQFYEKADSGYKACGLLHQAVAIPGLSGQYLNVDRYCDALHQPFLGSMAACLVDSFDDEKYVEHFVSYCLGQISRDDFDKAYQNASQYLVNGTSSEGAQKAQTNPLSFDPDSVLYQANDSYNYDRTNNFTLIFGIVLTAYWFAVCFIAGFFHWTKRLVPWLSDKLLGFAPFNYVRRFIVLPATFSKAHFSTKKFGPLEWLIPLRFESVLLAIYFILSAIFCGVEINNASDKPLVIQVGNRSGALVTFALPVLILFAGRNNFLQFVTGWQYTRFVVFHRWVARVAFLVLMVHVGTMTMTLKYYQAYPLSLSDTYLVWGIISTVCMGCLVFFSMYWLRRTRYELFLLTHYIFAILMIAGGWIHVKIRQLEGFFIACIAVWAVNFVIRGLRLAIFGVQEATLELEADETIRVICRRPHWWRPHPGSHAFVHFLTPMSFWQSHPFTLVDEPVEDGTVGMYAKIKGGVTHGLYQQLLRAPSHSINIKVMVEGPYFEKMPVEDVERAVFIASGNGIPGMYAGAKDLAINYPRKPVRLIWVIRDYISICWFYSELKQLELLNIDIIIYVTRGLKEDELRHHIRRNLLSEKSDQSSGSTKVNGSITLINDLKQSLPFIEFVEGRPNIGGIVSDEVIQSGNHSTGFITCGHPAMVDDIRKQVVDTLAVDPTLKIELFEQFQMW</sequence>
<feature type="transmembrane region" description="Helical" evidence="16">
    <location>
        <begin position="223"/>
        <end position="240"/>
    </location>
</feature>
<evidence type="ECO:0000256" key="12">
    <source>
        <dbReference type="ARBA" id="ARBA00023065"/>
    </source>
</evidence>
<keyword evidence="9" id="KW-0249">Electron transport</keyword>
<feature type="chain" id="PRO_5015178579" description="ferric-chelate reductase (NADPH)" evidence="17">
    <location>
        <begin position="16"/>
        <end position="689"/>
    </location>
</feature>
<dbReference type="SUPFAM" id="SSF52343">
    <property type="entry name" value="Ferredoxin reductase-like, C-terminal NADP-linked domain"/>
    <property type="match status" value="1"/>
</dbReference>
<comment type="similarity">
    <text evidence="2">Belongs to the ferric reductase (FRE) family.</text>
</comment>
<evidence type="ECO:0000256" key="9">
    <source>
        <dbReference type="ARBA" id="ARBA00022982"/>
    </source>
</evidence>
<organism evidence="19 20">
    <name type="scientific">Candidozyma pseudohaemuli</name>
    <dbReference type="NCBI Taxonomy" id="418784"/>
    <lineage>
        <taxon>Eukaryota</taxon>
        <taxon>Fungi</taxon>
        <taxon>Dikarya</taxon>
        <taxon>Ascomycota</taxon>
        <taxon>Saccharomycotina</taxon>
        <taxon>Pichiomycetes</taxon>
        <taxon>Metschnikowiaceae</taxon>
        <taxon>Candidozyma</taxon>
    </lineage>
</organism>
<dbReference type="GO" id="GO:0005886">
    <property type="term" value="C:plasma membrane"/>
    <property type="evidence" value="ECO:0007669"/>
    <property type="project" value="UniProtKB-SubCell"/>
</dbReference>
<evidence type="ECO:0000256" key="8">
    <source>
        <dbReference type="ARBA" id="ARBA00022827"/>
    </source>
</evidence>
<keyword evidence="7 16" id="KW-0812">Transmembrane</keyword>
<dbReference type="InterPro" id="IPR013130">
    <property type="entry name" value="Fe3_Rdtase_TM_dom"/>
</dbReference>
<dbReference type="InterPro" id="IPR017938">
    <property type="entry name" value="Riboflavin_synthase-like_b-brl"/>
</dbReference>
<evidence type="ECO:0000256" key="16">
    <source>
        <dbReference type="SAM" id="Phobius"/>
    </source>
</evidence>
<dbReference type="AlphaFoldDB" id="A0A2P7YPI5"/>
<feature type="signal peptide" evidence="17">
    <location>
        <begin position="1"/>
        <end position="15"/>
    </location>
</feature>
<proteinExistence type="inferred from homology"/>
<evidence type="ECO:0000256" key="14">
    <source>
        <dbReference type="ARBA" id="ARBA00023180"/>
    </source>
</evidence>
<keyword evidence="11" id="KW-0560">Oxidoreductase</keyword>
<evidence type="ECO:0000256" key="5">
    <source>
        <dbReference type="ARBA" id="ARBA00022475"/>
    </source>
</evidence>
<evidence type="ECO:0000256" key="15">
    <source>
        <dbReference type="ARBA" id="ARBA00048483"/>
    </source>
</evidence>
<evidence type="ECO:0000256" key="4">
    <source>
        <dbReference type="ARBA" id="ARBA00022448"/>
    </source>
</evidence>
<feature type="transmembrane region" description="Helical" evidence="16">
    <location>
        <begin position="144"/>
        <end position="166"/>
    </location>
</feature>
<dbReference type="STRING" id="418784.A0A2P7YPI5"/>
<evidence type="ECO:0000256" key="10">
    <source>
        <dbReference type="ARBA" id="ARBA00022989"/>
    </source>
</evidence>
<dbReference type="Pfam" id="PF08030">
    <property type="entry name" value="NAD_binding_6"/>
    <property type="match status" value="1"/>
</dbReference>
<evidence type="ECO:0000256" key="7">
    <source>
        <dbReference type="ARBA" id="ARBA00022692"/>
    </source>
</evidence>
<dbReference type="InterPro" id="IPR051410">
    <property type="entry name" value="Ferric/Cupric_Reductase"/>
</dbReference>
<evidence type="ECO:0000256" key="17">
    <source>
        <dbReference type="SAM" id="SignalP"/>
    </source>
</evidence>
<dbReference type="Proteomes" id="UP000241107">
    <property type="component" value="Unassembled WGS sequence"/>
</dbReference>
<keyword evidence="14" id="KW-0325">Glycoprotein</keyword>
<comment type="subcellular location">
    <subcellularLocation>
        <location evidence="1">Cell membrane</location>
        <topology evidence="1">Multi-pass membrane protein</topology>
    </subcellularLocation>
</comment>
<keyword evidence="17" id="KW-0732">Signal</keyword>
<dbReference type="InterPro" id="IPR013121">
    <property type="entry name" value="Fe_red_NAD-bd_6"/>
</dbReference>
<dbReference type="SUPFAM" id="SSF63380">
    <property type="entry name" value="Riboflavin synthase domain-like"/>
    <property type="match status" value="1"/>
</dbReference>
<dbReference type="InterPro" id="IPR017927">
    <property type="entry name" value="FAD-bd_FR_type"/>
</dbReference>